<dbReference type="RefSeq" id="WP_115247972.1">
    <property type="nucleotide sequence ID" value="NZ_UGQC01000001.1"/>
</dbReference>
<proteinExistence type="predicted"/>
<dbReference type="AlphaFoldDB" id="A0A378QJ78"/>
<accession>A0A378QJ78</accession>
<keyword evidence="1" id="KW-1133">Transmembrane helix</keyword>
<protein>
    <submittedName>
        <fullName evidence="2">Uncharacterized protein</fullName>
    </submittedName>
</protein>
<evidence type="ECO:0000313" key="2">
    <source>
        <dbReference type="EMBL" id="STZ00751.1"/>
    </source>
</evidence>
<gene>
    <name evidence="2" type="ORF">NCTC7911_02161</name>
</gene>
<keyword evidence="3" id="KW-1185">Reference proteome</keyword>
<evidence type="ECO:0000256" key="1">
    <source>
        <dbReference type="SAM" id="Phobius"/>
    </source>
</evidence>
<organism evidence="2 3">
    <name type="scientific">Moraxella lacunata</name>
    <dbReference type="NCBI Taxonomy" id="477"/>
    <lineage>
        <taxon>Bacteria</taxon>
        <taxon>Pseudomonadati</taxon>
        <taxon>Pseudomonadota</taxon>
        <taxon>Gammaproteobacteria</taxon>
        <taxon>Moraxellales</taxon>
        <taxon>Moraxellaceae</taxon>
        <taxon>Moraxella</taxon>
    </lineage>
</organism>
<keyword evidence="1" id="KW-0812">Transmembrane</keyword>
<feature type="transmembrane region" description="Helical" evidence="1">
    <location>
        <begin position="18"/>
        <end position="37"/>
    </location>
</feature>
<evidence type="ECO:0000313" key="3">
    <source>
        <dbReference type="Proteomes" id="UP000254107"/>
    </source>
</evidence>
<dbReference type="Proteomes" id="UP000254107">
    <property type="component" value="Unassembled WGS sequence"/>
</dbReference>
<reference evidence="2 3" key="1">
    <citation type="submission" date="2018-06" db="EMBL/GenBank/DDBJ databases">
        <authorList>
            <consortium name="Pathogen Informatics"/>
            <person name="Doyle S."/>
        </authorList>
    </citation>
    <scope>NUCLEOTIDE SEQUENCE [LARGE SCALE GENOMIC DNA]</scope>
    <source>
        <strain evidence="2 3">NCTC7911</strain>
    </source>
</reference>
<sequence length="186" mass="22743">MKKLNLVKLIQKYKKTSFFIFCIITMYLYVKLSIFFYDTAFEIHNKTGKQISFSNFQYKHKNEDSFDFEDEDEYKSFKYYYDIKRNGKSKSFLNPKYRHEQNQVYVSIETRYGGKDLTNNNIYERFHVNFSTKPIENHQKPSCSFKIEIYPDRTVVTPTYKRFCKKPMYNYENFNPYNPKHQSQSY</sequence>
<keyword evidence="1" id="KW-0472">Membrane</keyword>
<name>A0A378QJ78_MORLA</name>
<dbReference type="EMBL" id="UGQC01000001">
    <property type="protein sequence ID" value="STZ00751.1"/>
    <property type="molecule type" value="Genomic_DNA"/>
</dbReference>
<dbReference type="GeneID" id="302270697"/>